<feature type="transmembrane region" description="Helical" evidence="7">
    <location>
        <begin position="37"/>
        <end position="57"/>
    </location>
</feature>
<keyword evidence="3" id="KW-1003">Cell membrane</keyword>
<evidence type="ECO:0000313" key="9">
    <source>
        <dbReference type="Proteomes" id="UP000182278"/>
    </source>
</evidence>
<feature type="transmembrane region" description="Helical" evidence="7">
    <location>
        <begin position="7"/>
        <end position="25"/>
    </location>
</feature>
<dbReference type="EMBL" id="MNUO01000131">
    <property type="protein sequence ID" value="OIN95670.1"/>
    <property type="molecule type" value="Genomic_DNA"/>
</dbReference>
<dbReference type="Proteomes" id="UP000182278">
    <property type="component" value="Unassembled WGS sequence"/>
</dbReference>
<name>A0A1J4SC34_9BACT</name>
<comment type="subcellular location">
    <subcellularLocation>
        <location evidence="1">Cell membrane</location>
        <topology evidence="1">Multi-pass membrane protein</topology>
    </subcellularLocation>
</comment>
<keyword evidence="6 7" id="KW-0472">Membrane</keyword>
<keyword evidence="4 7" id="KW-0812">Transmembrane</keyword>
<keyword evidence="5 7" id="KW-1133">Transmembrane helix</keyword>
<protein>
    <recommendedName>
        <fullName evidence="10">Permease</fullName>
    </recommendedName>
</protein>
<evidence type="ECO:0000256" key="7">
    <source>
        <dbReference type="SAM" id="Phobius"/>
    </source>
</evidence>
<evidence type="ECO:0000256" key="1">
    <source>
        <dbReference type="ARBA" id="ARBA00004651"/>
    </source>
</evidence>
<proteinExistence type="inferred from homology"/>
<evidence type="ECO:0000256" key="3">
    <source>
        <dbReference type="ARBA" id="ARBA00022475"/>
    </source>
</evidence>
<evidence type="ECO:0000256" key="5">
    <source>
        <dbReference type="ARBA" id="ARBA00022989"/>
    </source>
</evidence>
<gene>
    <name evidence="8" type="ORF">AUJ66_08555</name>
</gene>
<dbReference type="STRING" id="1817893.AUJ66_08555"/>
<dbReference type="Pfam" id="PF03773">
    <property type="entry name" value="ArsP_1"/>
    <property type="match status" value="1"/>
</dbReference>
<evidence type="ECO:0000256" key="4">
    <source>
        <dbReference type="ARBA" id="ARBA00022692"/>
    </source>
</evidence>
<evidence type="ECO:0008006" key="10">
    <source>
        <dbReference type="Google" id="ProtNLM"/>
    </source>
</evidence>
<dbReference type="GO" id="GO:0005886">
    <property type="term" value="C:plasma membrane"/>
    <property type="evidence" value="ECO:0007669"/>
    <property type="project" value="UniProtKB-SubCell"/>
</dbReference>
<evidence type="ECO:0000313" key="8">
    <source>
        <dbReference type="EMBL" id="OIN95670.1"/>
    </source>
</evidence>
<evidence type="ECO:0000256" key="2">
    <source>
        <dbReference type="ARBA" id="ARBA00006386"/>
    </source>
</evidence>
<feature type="transmembrane region" description="Helical" evidence="7">
    <location>
        <begin position="78"/>
        <end position="104"/>
    </location>
</feature>
<accession>A0A1J4SC34</accession>
<organism evidence="8 9">
    <name type="scientific">Candidatus Desantisbacteria bacterium CG1_02_38_46</name>
    <dbReference type="NCBI Taxonomy" id="1817893"/>
    <lineage>
        <taxon>Bacteria</taxon>
        <taxon>Candidatus Desantisiibacteriota</taxon>
    </lineage>
</organism>
<feature type="transmembrane region" description="Helical" evidence="7">
    <location>
        <begin position="110"/>
        <end position="130"/>
    </location>
</feature>
<dbReference type="AlphaFoldDB" id="A0A1J4SC34"/>
<evidence type="ECO:0000256" key="6">
    <source>
        <dbReference type="ARBA" id="ARBA00023136"/>
    </source>
</evidence>
<comment type="similarity">
    <text evidence="2">Belongs to the UPF0718 family.</text>
</comment>
<dbReference type="InterPro" id="IPR005524">
    <property type="entry name" value="DUF318"/>
</dbReference>
<sequence length="133" mass="14573">MKKILRQYGLLIILIVLIMVLYPFMPDRASNISRISAQYLIEVLSILPPILILLGLLDTWVPRKIVEKTLGERSGVKGAGIAILTGTAAAGPLYVAFPIAVFLLNKGASVFNAVIFLCSWSAIKIPMIMFESK</sequence>
<comment type="caution">
    <text evidence="8">The sequence shown here is derived from an EMBL/GenBank/DDBJ whole genome shotgun (WGS) entry which is preliminary data.</text>
</comment>
<reference evidence="8 9" key="1">
    <citation type="journal article" date="2016" name="Environ. Microbiol.">
        <title>Genomic resolution of a cold subsurface aquifer community provides metabolic insights for novel microbes adapted to high CO concentrations.</title>
        <authorList>
            <person name="Probst A.J."/>
            <person name="Castelle C.J."/>
            <person name="Singh A."/>
            <person name="Brown C.T."/>
            <person name="Anantharaman K."/>
            <person name="Sharon I."/>
            <person name="Hug L.A."/>
            <person name="Burstein D."/>
            <person name="Emerson J.B."/>
            <person name="Thomas B.C."/>
            <person name="Banfield J.F."/>
        </authorList>
    </citation>
    <scope>NUCLEOTIDE SEQUENCE [LARGE SCALE GENOMIC DNA]</scope>
    <source>
        <strain evidence="8">CG1_02_38_46</strain>
    </source>
</reference>